<dbReference type="PANTHER" id="PTHR30483">
    <property type="entry name" value="LEUCINE-SPECIFIC-BINDING PROTEIN"/>
    <property type="match status" value="1"/>
</dbReference>
<organism evidence="3">
    <name type="scientific">marine sediment metagenome</name>
    <dbReference type="NCBI Taxonomy" id="412755"/>
    <lineage>
        <taxon>unclassified sequences</taxon>
        <taxon>metagenomes</taxon>
        <taxon>ecological metagenomes</taxon>
    </lineage>
</organism>
<comment type="caution">
    <text evidence="3">The sequence shown here is derived from an EMBL/GenBank/DDBJ whole genome shotgun (WGS) entry which is preliminary data.</text>
</comment>
<dbReference type="EMBL" id="BARU01037271">
    <property type="protein sequence ID" value="GAH86411.1"/>
    <property type="molecule type" value="Genomic_DNA"/>
</dbReference>
<accession>X1IVE0</accession>
<feature type="domain" description="Leucine-binding protein" evidence="2">
    <location>
        <begin position="5"/>
        <end position="182"/>
    </location>
</feature>
<reference evidence="3" key="1">
    <citation type="journal article" date="2014" name="Front. Microbiol.">
        <title>High frequency of phylogenetically diverse reductive dehalogenase-homologous genes in deep subseafloor sedimentary metagenomes.</title>
        <authorList>
            <person name="Kawai M."/>
            <person name="Futagami T."/>
            <person name="Toyoda A."/>
            <person name="Takaki Y."/>
            <person name="Nishi S."/>
            <person name="Hori S."/>
            <person name="Arai W."/>
            <person name="Tsubouchi T."/>
            <person name="Morono Y."/>
            <person name="Uchiyama I."/>
            <person name="Ito T."/>
            <person name="Fujiyama A."/>
            <person name="Inagaki F."/>
            <person name="Takami H."/>
        </authorList>
    </citation>
    <scope>NUCLEOTIDE SEQUENCE</scope>
    <source>
        <strain evidence="3">Expedition CK06-06</strain>
    </source>
</reference>
<dbReference type="Pfam" id="PF13458">
    <property type="entry name" value="Peripla_BP_6"/>
    <property type="match status" value="1"/>
</dbReference>
<dbReference type="PANTHER" id="PTHR30483:SF6">
    <property type="entry name" value="PERIPLASMIC BINDING PROTEIN OF ABC TRANSPORTER FOR NATURAL AMINO ACIDS"/>
    <property type="match status" value="1"/>
</dbReference>
<feature type="non-terminal residue" evidence="3">
    <location>
        <position position="1"/>
    </location>
</feature>
<dbReference type="SUPFAM" id="SSF53822">
    <property type="entry name" value="Periplasmic binding protein-like I"/>
    <property type="match status" value="1"/>
</dbReference>
<keyword evidence="1" id="KW-0732">Signal</keyword>
<evidence type="ECO:0000256" key="1">
    <source>
        <dbReference type="ARBA" id="ARBA00022729"/>
    </source>
</evidence>
<protein>
    <recommendedName>
        <fullName evidence="2">Leucine-binding protein domain-containing protein</fullName>
    </recommendedName>
</protein>
<proteinExistence type="predicted"/>
<dbReference type="InterPro" id="IPR051010">
    <property type="entry name" value="BCAA_transport"/>
</dbReference>
<dbReference type="Gene3D" id="3.40.50.2300">
    <property type="match status" value="1"/>
</dbReference>
<sequence>VDISTKLGYPPVAVESFNPDDKDFSSQLLKIKEKNADTLIIWSLYEPAALIAKQVAQMGLQIQLMGGGGLTNSKYVELGGEATNGTIMCQTYHPSSKEPHIVSFTEKFKEKYGRNPDPNAAQSYDAIMIVVAALEKVGVDDKSKIRDAIASTLNFNGVTGIISFDDTGDAPRDMKVIQIHNGEYELF</sequence>
<evidence type="ECO:0000313" key="3">
    <source>
        <dbReference type="EMBL" id="GAH86411.1"/>
    </source>
</evidence>
<name>X1IVE0_9ZZZZ</name>
<dbReference type="InterPro" id="IPR028081">
    <property type="entry name" value="Leu-bd"/>
</dbReference>
<dbReference type="InterPro" id="IPR028082">
    <property type="entry name" value="Peripla_BP_I"/>
</dbReference>
<evidence type="ECO:0000259" key="2">
    <source>
        <dbReference type="Pfam" id="PF13458"/>
    </source>
</evidence>
<gene>
    <name evidence="3" type="ORF">S03H2_58109</name>
</gene>
<dbReference type="AlphaFoldDB" id="X1IVE0"/>